<dbReference type="EMBL" id="JACXIY010000002">
    <property type="protein sequence ID" value="MBD2867399.1"/>
    <property type="molecule type" value="Genomic_DNA"/>
</dbReference>
<dbReference type="Proteomes" id="UP000632125">
    <property type="component" value="Unassembled WGS sequence"/>
</dbReference>
<accession>A0A927CH47</accession>
<dbReference type="SUPFAM" id="SSF53850">
    <property type="entry name" value="Periplasmic binding protein-like II"/>
    <property type="match status" value="1"/>
</dbReference>
<evidence type="ECO:0000313" key="1">
    <source>
        <dbReference type="EMBL" id="MBD2867399.1"/>
    </source>
</evidence>
<dbReference type="InterPro" id="IPR006059">
    <property type="entry name" value="SBP"/>
</dbReference>
<dbReference type="Gene3D" id="3.40.190.10">
    <property type="entry name" value="Periplasmic binding protein-like II"/>
    <property type="match status" value="1"/>
</dbReference>
<proteinExistence type="predicted"/>
<sequence length="441" mass="49486">MGNRLKGCRIAWIGFLLVLLLASCGRYVDSEGPIVDKLLKEPSAAVPDKDKIELRLWSFHQSREYDFWLELAREYEAEHGNISIKVEFLTSDDYFSRTRLLSSFASGQGPDLFFVSPATIERFAQSDILYPLTDFFTERIRDDFYPSALESVTIGGDIYAVPIETELLGLFYNTEMFARKGIQPPKTWEEMKSAAEKLTTSRVSGLTVETYEGVFHNFSWLPFLWQTGADLLTEDGKGSAMSGESALGMYSFFKSMASEGLLNMRPSRPVTDIGIIANGETAMQVSGTWNIRTLETEFADKPIGVVPLPTPSGTKPLTIAGGWKLAASKRSEHAEEAAKFMMWAFAGDPSVPLKWAIDTKFAYSPRHSVMEAGAERFRQGLRAVFTDRIYGTERVEPYLPEELNRIFSDSLQQLLFGDQSARQIKERADARIVNYLAGVQK</sequence>
<name>A0A927CH47_9BACL</name>
<reference evidence="1" key="1">
    <citation type="submission" date="2020-09" db="EMBL/GenBank/DDBJ databases">
        <title>A novel bacterium of genus Paenibacillus, isolated from South China Sea.</title>
        <authorList>
            <person name="Huang H."/>
            <person name="Mo K."/>
            <person name="Hu Y."/>
        </authorList>
    </citation>
    <scope>NUCLEOTIDE SEQUENCE</scope>
    <source>
        <strain evidence="1">IB182493</strain>
    </source>
</reference>
<dbReference type="PANTHER" id="PTHR43649:SF12">
    <property type="entry name" value="DIACETYLCHITOBIOSE BINDING PROTEIN DASA"/>
    <property type="match status" value="1"/>
</dbReference>
<keyword evidence="2" id="KW-1185">Reference proteome</keyword>
<dbReference type="PANTHER" id="PTHR43649">
    <property type="entry name" value="ARABINOSE-BINDING PROTEIN-RELATED"/>
    <property type="match status" value="1"/>
</dbReference>
<dbReference type="RefSeq" id="WP_190857921.1">
    <property type="nucleotide sequence ID" value="NZ_JACXIY010000002.1"/>
</dbReference>
<dbReference type="AlphaFoldDB" id="A0A927CH47"/>
<gene>
    <name evidence="1" type="ORF">IDH41_02330</name>
</gene>
<protein>
    <submittedName>
        <fullName evidence="1">Extracellular solute-binding protein</fullName>
    </submittedName>
</protein>
<dbReference type="InterPro" id="IPR050490">
    <property type="entry name" value="Bact_solute-bd_prot1"/>
</dbReference>
<dbReference type="PROSITE" id="PS51257">
    <property type="entry name" value="PROKAR_LIPOPROTEIN"/>
    <property type="match status" value="1"/>
</dbReference>
<dbReference type="Pfam" id="PF01547">
    <property type="entry name" value="SBP_bac_1"/>
    <property type="match status" value="1"/>
</dbReference>
<evidence type="ECO:0000313" key="2">
    <source>
        <dbReference type="Proteomes" id="UP000632125"/>
    </source>
</evidence>
<comment type="caution">
    <text evidence="1">The sequence shown here is derived from an EMBL/GenBank/DDBJ whole genome shotgun (WGS) entry which is preliminary data.</text>
</comment>
<organism evidence="1 2">
    <name type="scientific">Paenibacillus arenilitoris</name>
    <dbReference type="NCBI Taxonomy" id="2772299"/>
    <lineage>
        <taxon>Bacteria</taxon>
        <taxon>Bacillati</taxon>
        <taxon>Bacillota</taxon>
        <taxon>Bacilli</taxon>
        <taxon>Bacillales</taxon>
        <taxon>Paenibacillaceae</taxon>
        <taxon>Paenibacillus</taxon>
    </lineage>
</organism>